<dbReference type="AlphaFoldDB" id="A0AAD1S7Y3"/>
<accession>A0AAD1S7Y3</accession>
<dbReference type="EMBL" id="OW240916">
    <property type="protein sequence ID" value="CAH2293182.1"/>
    <property type="molecule type" value="Genomic_DNA"/>
</dbReference>
<dbReference type="InterPro" id="IPR006623">
    <property type="entry name" value="THEG"/>
</dbReference>
<organism evidence="3 4">
    <name type="scientific">Pelobates cultripes</name>
    <name type="common">Western spadefoot toad</name>
    <dbReference type="NCBI Taxonomy" id="61616"/>
    <lineage>
        <taxon>Eukaryota</taxon>
        <taxon>Metazoa</taxon>
        <taxon>Chordata</taxon>
        <taxon>Craniata</taxon>
        <taxon>Vertebrata</taxon>
        <taxon>Euteleostomi</taxon>
        <taxon>Amphibia</taxon>
        <taxon>Batrachia</taxon>
        <taxon>Anura</taxon>
        <taxon>Pelobatoidea</taxon>
        <taxon>Pelobatidae</taxon>
        <taxon>Pelobates</taxon>
    </lineage>
</organism>
<dbReference type="SMART" id="SM00705">
    <property type="entry name" value="THEG"/>
    <property type="match status" value="5"/>
</dbReference>
<keyword evidence="1" id="KW-0677">Repeat</keyword>
<evidence type="ECO:0000256" key="2">
    <source>
        <dbReference type="SAM" id="MobiDB-lite"/>
    </source>
</evidence>
<feature type="region of interest" description="Disordered" evidence="2">
    <location>
        <begin position="231"/>
        <end position="251"/>
    </location>
</feature>
<dbReference type="Pfam" id="PF14912">
    <property type="entry name" value="THEG"/>
    <property type="match status" value="2"/>
</dbReference>
<reference evidence="3" key="1">
    <citation type="submission" date="2022-03" db="EMBL/GenBank/DDBJ databases">
        <authorList>
            <person name="Alioto T."/>
            <person name="Alioto T."/>
            <person name="Gomez Garrido J."/>
        </authorList>
    </citation>
    <scope>NUCLEOTIDE SEQUENCE</scope>
</reference>
<dbReference type="GO" id="GO:0007283">
    <property type="term" value="P:spermatogenesis"/>
    <property type="evidence" value="ECO:0007669"/>
    <property type="project" value="TreeGrafter"/>
</dbReference>
<evidence type="ECO:0000313" key="3">
    <source>
        <dbReference type="EMBL" id="CAH2293182.1"/>
    </source>
</evidence>
<gene>
    <name evidence="3" type="ORF">PECUL_23A047334</name>
</gene>
<dbReference type="PANTHER" id="PTHR15901:SF16">
    <property type="entry name" value="TESTICULAR HAPLOID EXPRESSED GENE PROTEIN"/>
    <property type="match status" value="1"/>
</dbReference>
<dbReference type="PANTHER" id="PTHR15901">
    <property type="entry name" value="TESTICULAR HAPLOID EXPRESSED GENE PROTEIN"/>
    <property type="match status" value="1"/>
</dbReference>
<evidence type="ECO:0008006" key="5">
    <source>
        <dbReference type="Google" id="ProtNLM"/>
    </source>
</evidence>
<proteinExistence type="predicted"/>
<dbReference type="InterPro" id="IPR042401">
    <property type="entry name" value="SPMAP2-like"/>
</dbReference>
<protein>
    <recommendedName>
        <fullName evidence="5">Testicular haploid expressed gene protein-like</fullName>
    </recommendedName>
</protein>
<sequence>MSMTQTWQSNDARLNTLARHKEDLLLHWNRPSVYWPERTHSITSCGLSKRQEELAQPKPVHTKYKLDRPSAIWPVKPSSLLAVPSPRIEHLAEAKHVNPEWKEDRSVYSIVSDGAKKATATNRVQQLATPKLRVSSAPPFITKSPDEEENESFCPKRLSAPTVRTEALAVPKAEYPGFQHDLPVERKVPAPVLHAQASDRVCQLAKHKIRKSFNEGYDPYKISSAAKNVQASPRLVELSTPPARRQHTKKL</sequence>
<keyword evidence="4" id="KW-1185">Reference proteome</keyword>
<evidence type="ECO:0000256" key="1">
    <source>
        <dbReference type="ARBA" id="ARBA00022737"/>
    </source>
</evidence>
<evidence type="ECO:0000313" key="4">
    <source>
        <dbReference type="Proteomes" id="UP001295444"/>
    </source>
</evidence>
<name>A0AAD1S7Y3_PELCU</name>
<dbReference type="Proteomes" id="UP001295444">
    <property type="component" value="Chromosome 05"/>
</dbReference>